<dbReference type="EMBL" id="JBEVYD010000005">
    <property type="protein sequence ID" value="KAL3232580.1"/>
    <property type="molecule type" value="Genomic_DNA"/>
</dbReference>
<feature type="transmembrane region" description="Helical" evidence="5">
    <location>
        <begin position="177"/>
        <end position="196"/>
    </location>
</feature>
<dbReference type="InterPro" id="IPR004254">
    <property type="entry name" value="AdipoR/HlyIII-related"/>
</dbReference>
<dbReference type="PANTHER" id="PTHR20855">
    <property type="entry name" value="ADIPOR/PROGESTIN RECEPTOR-RELATED"/>
    <property type="match status" value="1"/>
</dbReference>
<accession>A0ABR4NV36</accession>
<feature type="transmembrane region" description="Helical" evidence="5">
    <location>
        <begin position="281"/>
        <end position="304"/>
    </location>
</feature>
<comment type="caution">
    <text evidence="6">The sequence shown here is derived from an EMBL/GenBank/DDBJ whole genome shotgun (WGS) entry which is preliminary data.</text>
</comment>
<evidence type="ECO:0000256" key="5">
    <source>
        <dbReference type="SAM" id="Phobius"/>
    </source>
</evidence>
<evidence type="ECO:0000256" key="1">
    <source>
        <dbReference type="ARBA" id="ARBA00004141"/>
    </source>
</evidence>
<feature type="transmembrane region" description="Helical" evidence="5">
    <location>
        <begin position="208"/>
        <end position="228"/>
    </location>
</feature>
<name>A0ABR4NV36_9SACH</name>
<evidence type="ECO:0000256" key="2">
    <source>
        <dbReference type="ARBA" id="ARBA00022692"/>
    </source>
</evidence>
<keyword evidence="7" id="KW-1185">Reference proteome</keyword>
<protein>
    <submittedName>
        <fullName evidence="6">ADIPOR-like receptor IZH1</fullName>
    </submittedName>
</protein>
<organism evidence="6 7">
    <name type="scientific">Nakaseomyces bracarensis</name>
    <dbReference type="NCBI Taxonomy" id="273131"/>
    <lineage>
        <taxon>Eukaryota</taxon>
        <taxon>Fungi</taxon>
        <taxon>Dikarya</taxon>
        <taxon>Ascomycota</taxon>
        <taxon>Saccharomycotina</taxon>
        <taxon>Saccharomycetes</taxon>
        <taxon>Saccharomycetales</taxon>
        <taxon>Saccharomycetaceae</taxon>
        <taxon>Nakaseomyces</taxon>
    </lineage>
</organism>
<dbReference type="Pfam" id="PF03006">
    <property type="entry name" value="HlyIII"/>
    <property type="match status" value="1"/>
</dbReference>
<feature type="transmembrane region" description="Helical" evidence="5">
    <location>
        <begin position="85"/>
        <end position="104"/>
    </location>
</feature>
<gene>
    <name evidence="6" type="ORF">RNJ44_04496</name>
</gene>
<reference evidence="6 7" key="1">
    <citation type="submission" date="2024-05" db="EMBL/GenBank/DDBJ databases">
        <title>Long read based assembly of the Candida bracarensis genome reveals expanded adhesin content.</title>
        <authorList>
            <person name="Marcet-Houben M."/>
            <person name="Ksiezopolska E."/>
            <person name="Gabaldon T."/>
        </authorList>
    </citation>
    <scope>NUCLEOTIDE SEQUENCE [LARGE SCALE GENOMIC DNA]</scope>
    <source>
        <strain evidence="6 7">CBM6</strain>
    </source>
</reference>
<evidence type="ECO:0000313" key="7">
    <source>
        <dbReference type="Proteomes" id="UP001623330"/>
    </source>
</evidence>
<evidence type="ECO:0000256" key="3">
    <source>
        <dbReference type="ARBA" id="ARBA00022989"/>
    </source>
</evidence>
<comment type="subcellular location">
    <subcellularLocation>
        <location evidence="1">Membrane</location>
        <topology evidence="1">Multi-pass membrane protein</topology>
    </subcellularLocation>
</comment>
<sequence length="310" mass="35410">MKMLRQRKGRTGSVITLVDTKEELTLHTHGDKLLWDYDELPEWQKDNDKILKGYVRETNSFKRCLHSLFYLNNESVNIYTHLVPAVFYISMSVYLANVFLIPVYPSTSRIDYVIINVFFLGAFACLLCSSCFHCLKQHSESQCNMWSKVDYLGIICLISCSTVPMIYYGYFDHLSEFTIYTGITLALAFGCSVFVLTDKFNTTEYRPIRASFFTLFGFSGIIPLGAGFLKFGVSGVLQRISLPFIGLEAFFYITGAIIYGFRFPETMAPGKFDFCGSSHQIFHIMVVLGSICHLVAMMQSYQLIHSNFLR</sequence>
<evidence type="ECO:0000313" key="6">
    <source>
        <dbReference type="EMBL" id="KAL3232580.1"/>
    </source>
</evidence>
<evidence type="ECO:0000256" key="4">
    <source>
        <dbReference type="ARBA" id="ARBA00023136"/>
    </source>
</evidence>
<keyword evidence="2 5" id="KW-0812">Transmembrane</keyword>
<dbReference type="PANTHER" id="PTHR20855:SF95">
    <property type="entry name" value="ADIPOR-LIKE RECEPTOR IZH1"/>
    <property type="match status" value="1"/>
</dbReference>
<proteinExistence type="predicted"/>
<dbReference type="Proteomes" id="UP001623330">
    <property type="component" value="Unassembled WGS sequence"/>
</dbReference>
<feature type="transmembrane region" description="Helical" evidence="5">
    <location>
        <begin position="149"/>
        <end position="171"/>
    </location>
</feature>
<keyword evidence="3 5" id="KW-1133">Transmembrane helix</keyword>
<feature type="transmembrane region" description="Helical" evidence="5">
    <location>
        <begin position="240"/>
        <end position="261"/>
    </location>
</feature>
<feature type="transmembrane region" description="Helical" evidence="5">
    <location>
        <begin position="110"/>
        <end position="128"/>
    </location>
</feature>
<keyword evidence="4 5" id="KW-0472">Membrane</keyword>